<dbReference type="OrthoDB" id="71849at2"/>
<dbReference type="AlphaFoldDB" id="A0A2T3W5H9"/>
<sequence length="129" mass="14100">MLGLPLLLCACQDQGARAQTAALQARVDRLEEALRTLQEAQANQASTLPANLRQVTAQAAAQNCANSLTRELESFRENSLDRRYPTAAQLVLPPACADQRVNWLSRSPQTYTFTVTDAQGRELARQSGS</sequence>
<feature type="coiled-coil region" evidence="1">
    <location>
        <begin position="20"/>
        <end position="47"/>
    </location>
</feature>
<gene>
    <name evidence="2" type="ORF">C8263_14460</name>
</gene>
<dbReference type="Proteomes" id="UP000240317">
    <property type="component" value="Unassembled WGS sequence"/>
</dbReference>
<name>A0A2T3W5H9_9DEIO</name>
<accession>A0A2T3W5H9</accession>
<comment type="caution">
    <text evidence="2">The sequence shown here is derived from an EMBL/GenBank/DDBJ whole genome shotgun (WGS) entry which is preliminary data.</text>
</comment>
<proteinExistence type="predicted"/>
<evidence type="ECO:0000256" key="1">
    <source>
        <dbReference type="SAM" id="Coils"/>
    </source>
</evidence>
<protein>
    <submittedName>
        <fullName evidence="2">Uncharacterized protein</fullName>
    </submittedName>
</protein>
<keyword evidence="1" id="KW-0175">Coiled coil</keyword>
<reference evidence="2 3" key="1">
    <citation type="submission" date="2018-03" db="EMBL/GenBank/DDBJ databases">
        <title>Draft genome of Deinococcus sp. OD32.</title>
        <authorList>
            <person name="Wang X.-P."/>
            <person name="Du Z.-J."/>
        </authorList>
    </citation>
    <scope>NUCLEOTIDE SEQUENCE [LARGE SCALE GENOMIC DNA]</scope>
    <source>
        <strain evidence="2 3">OD32</strain>
    </source>
</reference>
<organism evidence="2 3">
    <name type="scientific">Deinococcus arcticus</name>
    <dbReference type="NCBI Taxonomy" id="2136176"/>
    <lineage>
        <taxon>Bacteria</taxon>
        <taxon>Thermotogati</taxon>
        <taxon>Deinococcota</taxon>
        <taxon>Deinococci</taxon>
        <taxon>Deinococcales</taxon>
        <taxon>Deinococcaceae</taxon>
        <taxon>Deinococcus</taxon>
    </lineage>
</organism>
<dbReference type="EMBL" id="PYSV01000015">
    <property type="protein sequence ID" value="PTA67155.1"/>
    <property type="molecule type" value="Genomic_DNA"/>
</dbReference>
<keyword evidence="3" id="KW-1185">Reference proteome</keyword>
<evidence type="ECO:0000313" key="3">
    <source>
        <dbReference type="Proteomes" id="UP000240317"/>
    </source>
</evidence>
<evidence type="ECO:0000313" key="2">
    <source>
        <dbReference type="EMBL" id="PTA67155.1"/>
    </source>
</evidence>